<keyword evidence="4" id="KW-0325">Glycoprotein</keyword>
<feature type="non-terminal residue" evidence="7">
    <location>
        <position position="1"/>
    </location>
</feature>
<dbReference type="AlphaFoldDB" id="A0A7K9KLJ5"/>
<keyword evidence="8" id="KW-1185">Reference proteome</keyword>
<sequence>MPRAPPVCELGPGIVVSVLRVSNCASSCRLSDCTCKWSDWFDVTYPDASDKNSGDFETFENIWKNYPDWVCGKAENISCRAEKFPNTSIADLGQKVECNVNVGLICKNQDQLTGGIIPMPTCLNYEVSVCCTPNKPECLPSPSTASTTTSTPPSTTSSVFPPISTTAPTPTAEKTPSTTTPTTTTTT</sequence>
<evidence type="ECO:0000313" key="8">
    <source>
        <dbReference type="Proteomes" id="UP000523279"/>
    </source>
</evidence>
<dbReference type="EMBL" id="VWZP01016427">
    <property type="protein sequence ID" value="NXH51038.1"/>
    <property type="molecule type" value="Genomic_DNA"/>
</dbReference>
<evidence type="ECO:0000256" key="2">
    <source>
        <dbReference type="ARBA" id="ARBA00022525"/>
    </source>
</evidence>
<organism evidence="7 8">
    <name type="scientific">Dicaeum eximium</name>
    <dbReference type="NCBI Taxonomy" id="667154"/>
    <lineage>
        <taxon>Eukaryota</taxon>
        <taxon>Metazoa</taxon>
        <taxon>Chordata</taxon>
        <taxon>Craniata</taxon>
        <taxon>Vertebrata</taxon>
        <taxon>Euteleostomi</taxon>
        <taxon>Archelosauria</taxon>
        <taxon>Archosauria</taxon>
        <taxon>Dinosauria</taxon>
        <taxon>Saurischia</taxon>
        <taxon>Theropoda</taxon>
        <taxon>Coelurosauria</taxon>
        <taxon>Aves</taxon>
        <taxon>Neognathae</taxon>
        <taxon>Neoaves</taxon>
        <taxon>Telluraves</taxon>
        <taxon>Australaves</taxon>
        <taxon>Passeriformes</taxon>
        <taxon>Passeroidea</taxon>
        <taxon>Dicaeidae</taxon>
        <taxon>Dicaeum</taxon>
    </lineage>
</organism>
<protein>
    <submittedName>
        <fullName evidence="7">MUC2 protein</fullName>
    </submittedName>
</protein>
<dbReference type="PANTHER" id="PTHR15031">
    <property type="entry name" value="CARTILAGE INTERMEDIATE LAYER PROTEIN CLIP"/>
    <property type="match status" value="1"/>
</dbReference>
<evidence type="ECO:0000259" key="6">
    <source>
        <dbReference type="Pfam" id="PF13330"/>
    </source>
</evidence>
<evidence type="ECO:0000313" key="7">
    <source>
        <dbReference type="EMBL" id="NXH51038.1"/>
    </source>
</evidence>
<evidence type="ECO:0000256" key="3">
    <source>
        <dbReference type="ARBA" id="ARBA00022729"/>
    </source>
</evidence>
<keyword evidence="3" id="KW-0732">Signal</keyword>
<comment type="caution">
    <text evidence="7">The sequence shown here is derived from an EMBL/GenBank/DDBJ whole genome shotgun (WGS) entry which is preliminary data.</text>
</comment>
<dbReference type="Proteomes" id="UP000523279">
    <property type="component" value="Unassembled WGS sequence"/>
</dbReference>
<evidence type="ECO:0000256" key="4">
    <source>
        <dbReference type="ARBA" id="ARBA00023180"/>
    </source>
</evidence>
<dbReference type="Pfam" id="PF13330">
    <property type="entry name" value="Mucin2_WxxW"/>
    <property type="match status" value="1"/>
</dbReference>
<reference evidence="7 8" key="1">
    <citation type="submission" date="2019-09" db="EMBL/GenBank/DDBJ databases">
        <title>Bird 10,000 Genomes (B10K) Project - Family phase.</title>
        <authorList>
            <person name="Zhang G."/>
        </authorList>
    </citation>
    <scope>NUCLEOTIDE SEQUENCE [LARGE SCALE GENOMIC DNA]</scope>
    <source>
        <strain evidence="7">B10K-DU-001-34</strain>
        <tissue evidence="7">Muscle</tissue>
    </source>
</reference>
<feature type="domain" description="WxxW" evidence="6">
    <location>
        <begin position="37"/>
        <end position="131"/>
    </location>
</feature>
<accession>A0A7K9KLJ5</accession>
<feature type="non-terminal residue" evidence="7">
    <location>
        <position position="187"/>
    </location>
</feature>
<proteinExistence type="predicted"/>
<comment type="subcellular location">
    <subcellularLocation>
        <location evidence="1">Secreted</location>
    </subcellularLocation>
</comment>
<keyword evidence="2" id="KW-0964">Secreted</keyword>
<evidence type="ECO:0000256" key="5">
    <source>
        <dbReference type="SAM" id="MobiDB-lite"/>
    </source>
</evidence>
<evidence type="ECO:0000256" key="1">
    <source>
        <dbReference type="ARBA" id="ARBA00004613"/>
    </source>
</evidence>
<dbReference type="GO" id="GO:0005576">
    <property type="term" value="C:extracellular region"/>
    <property type="evidence" value="ECO:0007669"/>
    <property type="project" value="UniProtKB-SubCell"/>
</dbReference>
<dbReference type="InterPro" id="IPR039675">
    <property type="entry name" value="CILP1/CILP2"/>
</dbReference>
<dbReference type="InterPro" id="IPR025155">
    <property type="entry name" value="WxxW_domain"/>
</dbReference>
<feature type="region of interest" description="Disordered" evidence="5">
    <location>
        <begin position="141"/>
        <end position="187"/>
    </location>
</feature>
<gene>
    <name evidence="7" type="primary">Muc2_2</name>
    <name evidence="7" type="ORF">DICEXI_R15582</name>
</gene>
<name>A0A7K9KLJ5_9PASE</name>